<feature type="signal peptide" evidence="2">
    <location>
        <begin position="1"/>
        <end position="24"/>
    </location>
</feature>
<evidence type="ECO:0000256" key="2">
    <source>
        <dbReference type="SAM" id="SignalP"/>
    </source>
</evidence>
<feature type="region of interest" description="Disordered" evidence="1">
    <location>
        <begin position="31"/>
        <end position="121"/>
    </location>
</feature>
<proteinExistence type="predicted"/>
<keyword evidence="4" id="KW-1185">Reference proteome</keyword>
<name>A0ABP3I7V9_9ACTN</name>
<dbReference type="Proteomes" id="UP001500879">
    <property type="component" value="Unassembled WGS sequence"/>
</dbReference>
<feature type="chain" id="PRO_5045824297" description="DUF3761 domain-containing protein" evidence="2">
    <location>
        <begin position="25"/>
        <end position="167"/>
    </location>
</feature>
<sequence length="167" mass="17046">MPTASASRSAVRRRFAAASGLVLATVLALGGCTGGDKASEGSTATHTASAPVSASPFPTREATPSPTPDPTTASPKPEPSSHEPSDEPSAEESHVRPAPEHTRADASTGSSGRSSGTESACEIRSNAGNCYQAGQFCRKSDVGASTHDAHGRLITCGSDSGRPRWHY</sequence>
<gene>
    <name evidence="3" type="ORF">GCM10010357_13060</name>
</gene>
<protein>
    <recommendedName>
        <fullName evidence="5">DUF3761 domain-containing protein</fullName>
    </recommendedName>
</protein>
<feature type="compositionally biased region" description="Basic and acidic residues" evidence="1">
    <location>
        <begin position="79"/>
        <end position="104"/>
    </location>
</feature>
<keyword evidence="2" id="KW-0732">Signal</keyword>
<accession>A0ABP3I7V9</accession>
<comment type="caution">
    <text evidence="3">The sequence shown here is derived from an EMBL/GenBank/DDBJ whole genome shotgun (WGS) entry which is preliminary data.</text>
</comment>
<dbReference type="EMBL" id="BAAABX010000010">
    <property type="protein sequence ID" value="GAA0393606.1"/>
    <property type="molecule type" value="Genomic_DNA"/>
</dbReference>
<evidence type="ECO:0008006" key="5">
    <source>
        <dbReference type="Google" id="ProtNLM"/>
    </source>
</evidence>
<feature type="region of interest" description="Disordered" evidence="1">
    <location>
        <begin position="142"/>
        <end position="167"/>
    </location>
</feature>
<evidence type="ECO:0000256" key="1">
    <source>
        <dbReference type="SAM" id="MobiDB-lite"/>
    </source>
</evidence>
<feature type="compositionally biased region" description="Polar residues" evidence="1">
    <location>
        <begin position="40"/>
        <end position="52"/>
    </location>
</feature>
<evidence type="ECO:0000313" key="3">
    <source>
        <dbReference type="EMBL" id="GAA0393606.1"/>
    </source>
</evidence>
<organism evidence="3 4">
    <name type="scientific">Streptomyces luteireticuli</name>
    <dbReference type="NCBI Taxonomy" id="173858"/>
    <lineage>
        <taxon>Bacteria</taxon>
        <taxon>Bacillati</taxon>
        <taxon>Actinomycetota</taxon>
        <taxon>Actinomycetes</taxon>
        <taxon>Kitasatosporales</taxon>
        <taxon>Streptomycetaceae</taxon>
        <taxon>Streptomyces</taxon>
    </lineage>
</organism>
<feature type="compositionally biased region" description="Low complexity" evidence="1">
    <location>
        <begin position="107"/>
        <end position="119"/>
    </location>
</feature>
<evidence type="ECO:0000313" key="4">
    <source>
        <dbReference type="Proteomes" id="UP001500879"/>
    </source>
</evidence>
<reference evidence="4" key="1">
    <citation type="journal article" date="2019" name="Int. J. Syst. Evol. Microbiol.">
        <title>The Global Catalogue of Microorganisms (GCM) 10K type strain sequencing project: providing services to taxonomists for standard genome sequencing and annotation.</title>
        <authorList>
            <consortium name="The Broad Institute Genomics Platform"/>
            <consortium name="The Broad Institute Genome Sequencing Center for Infectious Disease"/>
            <person name="Wu L."/>
            <person name="Ma J."/>
        </authorList>
    </citation>
    <scope>NUCLEOTIDE SEQUENCE [LARGE SCALE GENOMIC DNA]</scope>
    <source>
        <strain evidence="4">JCM 4788</strain>
    </source>
</reference>